<gene>
    <name evidence="2" type="ORF">EVAR_54630_1</name>
</gene>
<evidence type="ECO:0000313" key="3">
    <source>
        <dbReference type="Proteomes" id="UP000299102"/>
    </source>
</evidence>
<comment type="caution">
    <text evidence="2">The sequence shown here is derived from an EMBL/GenBank/DDBJ whole genome shotgun (WGS) entry which is preliminary data.</text>
</comment>
<reference evidence="2 3" key="1">
    <citation type="journal article" date="2019" name="Commun. Biol.">
        <title>The bagworm genome reveals a unique fibroin gene that provides high tensile strength.</title>
        <authorList>
            <person name="Kono N."/>
            <person name="Nakamura H."/>
            <person name="Ohtoshi R."/>
            <person name="Tomita M."/>
            <person name="Numata K."/>
            <person name="Arakawa K."/>
        </authorList>
    </citation>
    <scope>NUCLEOTIDE SEQUENCE [LARGE SCALE GENOMIC DNA]</scope>
</reference>
<dbReference type="Proteomes" id="UP000299102">
    <property type="component" value="Unassembled WGS sequence"/>
</dbReference>
<accession>A0A4C1XA97</accession>
<evidence type="ECO:0000256" key="1">
    <source>
        <dbReference type="SAM" id="MobiDB-lite"/>
    </source>
</evidence>
<evidence type="ECO:0000313" key="2">
    <source>
        <dbReference type="EMBL" id="GBP59195.1"/>
    </source>
</evidence>
<name>A0A4C1XA97_EUMVA</name>
<proteinExistence type="predicted"/>
<dbReference type="AlphaFoldDB" id="A0A4C1XA97"/>
<dbReference type="EMBL" id="BGZK01000755">
    <property type="protein sequence ID" value="GBP59195.1"/>
    <property type="molecule type" value="Genomic_DNA"/>
</dbReference>
<keyword evidence="3" id="KW-1185">Reference proteome</keyword>
<feature type="region of interest" description="Disordered" evidence="1">
    <location>
        <begin position="79"/>
        <end position="110"/>
    </location>
</feature>
<protein>
    <submittedName>
        <fullName evidence="2">Uncharacterized protein</fullName>
    </submittedName>
</protein>
<feature type="compositionally biased region" description="Pro residues" evidence="1">
    <location>
        <begin position="86"/>
        <end position="95"/>
    </location>
</feature>
<organism evidence="2 3">
    <name type="scientific">Eumeta variegata</name>
    <name type="common">Bagworm moth</name>
    <name type="synonym">Eumeta japonica</name>
    <dbReference type="NCBI Taxonomy" id="151549"/>
    <lineage>
        <taxon>Eukaryota</taxon>
        <taxon>Metazoa</taxon>
        <taxon>Ecdysozoa</taxon>
        <taxon>Arthropoda</taxon>
        <taxon>Hexapoda</taxon>
        <taxon>Insecta</taxon>
        <taxon>Pterygota</taxon>
        <taxon>Neoptera</taxon>
        <taxon>Endopterygota</taxon>
        <taxon>Lepidoptera</taxon>
        <taxon>Glossata</taxon>
        <taxon>Ditrysia</taxon>
        <taxon>Tineoidea</taxon>
        <taxon>Psychidae</taxon>
        <taxon>Oiketicinae</taxon>
        <taxon>Eumeta</taxon>
    </lineage>
</organism>
<sequence length="110" mass="12299">MAMHSDVAQYRPYTRYNRRRVHSQFQFRSQLSILLLVSLSTVTDDGPELYKAEQIKELAAQCAAITAVLATYFRYPRANHLEGGGPPRPPRPAPPGAVAAITGRLSRPRH</sequence>